<evidence type="ECO:0000313" key="2">
    <source>
        <dbReference type="EMBL" id="KAK3236284.1"/>
    </source>
</evidence>
<accession>A0AAE0BIG8</accession>
<comment type="caution">
    <text evidence="2">The sequence shown here is derived from an EMBL/GenBank/DDBJ whole genome shotgun (WGS) entry which is preliminary data.</text>
</comment>
<dbReference type="Proteomes" id="UP001190700">
    <property type="component" value="Unassembled WGS sequence"/>
</dbReference>
<organism evidence="2 3">
    <name type="scientific">Cymbomonas tetramitiformis</name>
    <dbReference type="NCBI Taxonomy" id="36881"/>
    <lineage>
        <taxon>Eukaryota</taxon>
        <taxon>Viridiplantae</taxon>
        <taxon>Chlorophyta</taxon>
        <taxon>Pyramimonadophyceae</taxon>
        <taxon>Pyramimonadales</taxon>
        <taxon>Pyramimonadaceae</taxon>
        <taxon>Cymbomonas</taxon>
    </lineage>
</organism>
<evidence type="ECO:0000313" key="3">
    <source>
        <dbReference type="Proteomes" id="UP001190700"/>
    </source>
</evidence>
<reference evidence="2 3" key="1">
    <citation type="journal article" date="2015" name="Genome Biol. Evol.">
        <title>Comparative Genomics of a Bacterivorous Green Alga Reveals Evolutionary Causalities and Consequences of Phago-Mixotrophic Mode of Nutrition.</title>
        <authorList>
            <person name="Burns J.A."/>
            <person name="Paasch A."/>
            <person name="Narechania A."/>
            <person name="Kim E."/>
        </authorList>
    </citation>
    <scope>NUCLEOTIDE SEQUENCE [LARGE SCALE GENOMIC DNA]</scope>
    <source>
        <strain evidence="2 3">PLY_AMNH</strain>
    </source>
</reference>
<keyword evidence="3" id="KW-1185">Reference proteome</keyword>
<proteinExistence type="predicted"/>
<name>A0AAE0BIG8_9CHLO</name>
<evidence type="ECO:0000256" key="1">
    <source>
        <dbReference type="SAM" id="MobiDB-lite"/>
    </source>
</evidence>
<feature type="region of interest" description="Disordered" evidence="1">
    <location>
        <begin position="1"/>
        <end position="27"/>
    </location>
</feature>
<dbReference type="AlphaFoldDB" id="A0AAE0BIG8"/>
<dbReference type="EMBL" id="LGRX02035102">
    <property type="protein sequence ID" value="KAK3236284.1"/>
    <property type="molecule type" value="Genomic_DNA"/>
</dbReference>
<feature type="region of interest" description="Disordered" evidence="1">
    <location>
        <begin position="91"/>
        <end position="116"/>
    </location>
</feature>
<sequence length="131" mass="14731">MRRTPSFLQRRTTRGADLAGTPSGRETDRLLSLTNQRRLLLWTLAQQHIQEMKMELQEMGGLLELIAYEGALYASPGSCRMNALLSILRPHTNPRALSPSPQAPRTSRAAPHPSRTCLHDSKSLVWHLSCF</sequence>
<feature type="compositionally biased region" description="Polar residues" evidence="1">
    <location>
        <begin position="1"/>
        <end position="10"/>
    </location>
</feature>
<protein>
    <submittedName>
        <fullName evidence="2">Uncharacterized protein</fullName>
    </submittedName>
</protein>
<gene>
    <name evidence="2" type="ORF">CYMTET_53566</name>
</gene>